<dbReference type="EMBL" id="CP110343">
    <property type="protein sequence ID" value="WPX97807.1"/>
    <property type="molecule type" value="Genomic_DNA"/>
</dbReference>
<organism evidence="4 5">
    <name type="scientific">Candidatus Fokinia crypta</name>
    <dbReference type="NCBI Taxonomy" id="1920990"/>
    <lineage>
        <taxon>Bacteria</taxon>
        <taxon>Pseudomonadati</taxon>
        <taxon>Pseudomonadota</taxon>
        <taxon>Alphaproteobacteria</taxon>
        <taxon>Rickettsiales</taxon>
        <taxon>Candidatus Midichloriaceae</taxon>
        <taxon>Candidatus Fokinia</taxon>
    </lineage>
</organism>
<dbReference type="NCBIfam" id="NF006045">
    <property type="entry name" value="PRK08190.1"/>
    <property type="match status" value="1"/>
</dbReference>
<proteinExistence type="predicted"/>
<evidence type="ECO:0000313" key="4">
    <source>
        <dbReference type="EMBL" id="WPX97807.1"/>
    </source>
</evidence>
<name>A0ABZ0UQ64_9RICK</name>
<evidence type="ECO:0000256" key="2">
    <source>
        <dbReference type="ARBA" id="ARBA00023315"/>
    </source>
</evidence>
<dbReference type="SUPFAM" id="SSF53659">
    <property type="entry name" value="Isocitrate/Isopropylmalate dehydrogenase-like"/>
    <property type="match status" value="1"/>
</dbReference>
<dbReference type="InterPro" id="IPR002505">
    <property type="entry name" value="PTA_PTB"/>
</dbReference>
<accession>A0ABZ0UQ64</accession>
<dbReference type="InterPro" id="IPR050500">
    <property type="entry name" value="Phos_Acetyltrans/Butyryltrans"/>
</dbReference>
<sequence length="472" mass="52306">MLYSNELLSIEKCKVGMQKTEEKLVDENDINILTHLFGDAKDWTFISPITTSCDSYTSSAYIYLTFLQYVFSSIETKIFGASLNYKSTSFKWLQNISGIKIGDKIKAEYTIQNIDKTTRKIKIEIAGYINNILICNGEFIIELPQQPITRDIHNFPKLRLLEDKLGKGYEVMLERLSKIATKPMPSAIIFPTDYISLELAYEGKKDGIIDPILIGPKEKIIDIAQSKGINLNNIEIINASTHEEAAAKGAFLAKEQRINCIIKGNIHTDDVLHAILDKESNLKTSRKISHVFIVGTPNYQKPIFITDAVVNIAPDLNTKVDIVQNAVDLYVTLFIRTPKVAILSAVETVNMKMQSTIDATILSKMSQRGQIKNAIVDGPLAFDNAISKEAAVIKGIKSDVAGDADIFVVPDIESGNILFKQMSFLSDAKSIGIVLGAKIPIVITSRAEGDIISRKASCALAYLQYLSTMRAK</sequence>
<keyword evidence="2" id="KW-0012">Acyltransferase</keyword>
<dbReference type="PANTHER" id="PTHR43356">
    <property type="entry name" value="PHOSPHATE ACETYLTRANSFERASE"/>
    <property type="match status" value="1"/>
</dbReference>
<gene>
    <name evidence="4" type="ORF">Fokcrypt_00325</name>
</gene>
<evidence type="ECO:0000259" key="3">
    <source>
        <dbReference type="Pfam" id="PF01515"/>
    </source>
</evidence>
<dbReference type="Gene3D" id="3.40.718.10">
    <property type="entry name" value="Isopropylmalate Dehydrogenase"/>
    <property type="match status" value="1"/>
</dbReference>
<protein>
    <submittedName>
        <fullName evidence="4">Phosphate acetyltransferase-like domain</fullName>
    </submittedName>
</protein>
<dbReference type="Pfam" id="PF01515">
    <property type="entry name" value="PTA_PTB"/>
    <property type="match status" value="1"/>
</dbReference>
<evidence type="ECO:0000313" key="5">
    <source>
        <dbReference type="Proteomes" id="UP001325140"/>
    </source>
</evidence>
<feature type="domain" description="Phosphate acetyl/butaryl transferase" evidence="3">
    <location>
        <begin position="245"/>
        <end position="447"/>
    </location>
</feature>
<dbReference type="PANTHER" id="PTHR43356:SF2">
    <property type="entry name" value="PHOSPHATE ACETYLTRANSFERASE"/>
    <property type="match status" value="1"/>
</dbReference>
<dbReference type="Proteomes" id="UP001325140">
    <property type="component" value="Chromosome"/>
</dbReference>
<dbReference type="RefSeq" id="WP_323722458.1">
    <property type="nucleotide sequence ID" value="NZ_CP110343.1"/>
</dbReference>
<keyword evidence="1" id="KW-0808">Transferase</keyword>
<evidence type="ECO:0000256" key="1">
    <source>
        <dbReference type="ARBA" id="ARBA00022679"/>
    </source>
</evidence>
<keyword evidence="5" id="KW-1185">Reference proteome</keyword>
<reference evidence="4" key="1">
    <citation type="submission" date="2022-10" db="EMBL/GenBank/DDBJ databases">
        <title>Host association and intracellularity evolved multiple times independently in the Rickettsiales.</title>
        <authorList>
            <person name="Castelli M."/>
            <person name="Nardi T."/>
            <person name="Gammuto L."/>
            <person name="Bellinzona G."/>
            <person name="Sabaneyeva E."/>
            <person name="Potekhin A."/>
            <person name="Serra V."/>
            <person name="Petroni G."/>
            <person name="Sassera D."/>
        </authorList>
    </citation>
    <scope>NUCLEOTIDE SEQUENCE [LARGE SCALE GENOMIC DNA]</scope>
    <source>
        <strain evidence="4">US_Bl 11III1</strain>
    </source>
</reference>